<evidence type="ECO:0000313" key="3">
    <source>
        <dbReference type="EMBL" id="MBD5782113.1"/>
    </source>
</evidence>
<proteinExistence type="predicted"/>
<dbReference type="AlphaFoldDB" id="A0A927IJS5"/>
<keyword evidence="1" id="KW-0472">Membrane</keyword>
<evidence type="ECO:0000256" key="2">
    <source>
        <dbReference type="SAM" id="SignalP"/>
    </source>
</evidence>
<dbReference type="Proteomes" id="UP000622317">
    <property type="component" value="Unassembled WGS sequence"/>
</dbReference>
<organism evidence="3 4">
    <name type="scientific">Pelagicoccus enzymogenes</name>
    <dbReference type="NCBI Taxonomy" id="2773457"/>
    <lineage>
        <taxon>Bacteria</taxon>
        <taxon>Pseudomonadati</taxon>
        <taxon>Verrucomicrobiota</taxon>
        <taxon>Opitutia</taxon>
        <taxon>Puniceicoccales</taxon>
        <taxon>Pelagicoccaceae</taxon>
        <taxon>Pelagicoccus</taxon>
    </lineage>
</organism>
<keyword evidence="2" id="KW-0732">Signal</keyword>
<comment type="caution">
    <text evidence="3">The sequence shown here is derived from an EMBL/GenBank/DDBJ whole genome shotgun (WGS) entry which is preliminary data.</text>
</comment>
<keyword evidence="4" id="KW-1185">Reference proteome</keyword>
<evidence type="ECO:0000256" key="1">
    <source>
        <dbReference type="SAM" id="Phobius"/>
    </source>
</evidence>
<feature type="chain" id="PRO_5036874688" description="LPXTG cell wall anchor domain-containing protein" evidence="2">
    <location>
        <begin position="20"/>
        <end position="63"/>
    </location>
</feature>
<feature type="signal peptide" evidence="2">
    <location>
        <begin position="1"/>
        <end position="19"/>
    </location>
</feature>
<gene>
    <name evidence="3" type="ORF">IEN85_21625</name>
</gene>
<reference evidence="3" key="1">
    <citation type="submission" date="2020-09" db="EMBL/GenBank/DDBJ databases">
        <title>Pelagicoccus enzymogenes sp. nov. with an EPS production, isolated from marine sediment.</title>
        <authorList>
            <person name="Feng X."/>
        </authorList>
    </citation>
    <scope>NUCLEOTIDE SEQUENCE</scope>
    <source>
        <strain evidence="3">NFK12</strain>
    </source>
</reference>
<evidence type="ECO:0000313" key="4">
    <source>
        <dbReference type="Proteomes" id="UP000622317"/>
    </source>
</evidence>
<sequence length="63" mass="6648">MKKTTTTLASLAIAASAAAHSTAIPHTHSGWEINWQTVFTGVAALLVSGVALAAYRNAKRRQK</sequence>
<dbReference type="RefSeq" id="WP_191619180.1">
    <property type="nucleotide sequence ID" value="NZ_JACYFG010000051.1"/>
</dbReference>
<feature type="transmembrane region" description="Helical" evidence="1">
    <location>
        <begin position="33"/>
        <end position="55"/>
    </location>
</feature>
<evidence type="ECO:0008006" key="5">
    <source>
        <dbReference type="Google" id="ProtNLM"/>
    </source>
</evidence>
<keyword evidence="1" id="KW-0812">Transmembrane</keyword>
<name>A0A927IJS5_9BACT</name>
<accession>A0A927IJS5</accession>
<keyword evidence="1" id="KW-1133">Transmembrane helix</keyword>
<dbReference type="EMBL" id="JACYFG010000051">
    <property type="protein sequence ID" value="MBD5782113.1"/>
    <property type="molecule type" value="Genomic_DNA"/>
</dbReference>
<protein>
    <recommendedName>
        <fullName evidence="5">LPXTG cell wall anchor domain-containing protein</fullName>
    </recommendedName>
</protein>